<evidence type="ECO:0000256" key="2">
    <source>
        <dbReference type="ARBA" id="ARBA00004613"/>
    </source>
</evidence>
<keyword evidence="5 7" id="KW-0964">Secreted</keyword>
<sequence>MRSTFHGIEVSKRGLFAQQSALNTTGHNISNANTEGYSRQRVNMQATNGLPYVGMQASIEPGLLGTGVQATSIQRLREEFLDIQYRNEYKRQGYWDGRLETLEKLEGIMNEPSDTGLQKVMDQMWQAWQDLAKDPTDTSARAVVRERSKAVADTFNTLTNHIKEVQTDLNNVVNVKSMEINSLGQQIANLNNQIANVVPHGYQPNDLYDQRDVLLDKLSKLVEVRATQSTAGMVNVTIEGREFVTGITSQPVATVQNPATGMSDMTLGGAAFVPTTGYMAGTLQSRDQIVPNMLKRLDVLAVNLTKEINDLHRAGRSLSDINNGTVQDLPFFVDANSLATNPASKNYPTSASSLVVNPEIMKSLDAIAAAQEEAGRTPVGNNKSALAIASIKFKVLAAGTGPNDLAESSTLDNYYRYTISQLGVDAQEAKRNQLNSEMLVGTVDNQRQSVSGVSIDDEMAEMVKYQHAYSASARVMTSMDEILDKVINGMGRVGL</sequence>
<dbReference type="GO" id="GO:0044780">
    <property type="term" value="P:bacterial-type flagellum assembly"/>
    <property type="evidence" value="ECO:0007669"/>
    <property type="project" value="InterPro"/>
</dbReference>
<dbReference type="InterPro" id="IPR053927">
    <property type="entry name" value="FlgK_helical"/>
</dbReference>
<comment type="subcellular location">
    <subcellularLocation>
        <location evidence="1 7">Bacterial flagellum</location>
    </subcellularLocation>
    <subcellularLocation>
        <location evidence="2 7">Secreted</location>
    </subcellularLocation>
</comment>
<keyword evidence="6 7" id="KW-0975">Bacterial flagellum</keyword>
<dbReference type="EMBL" id="PXZM01000008">
    <property type="protein sequence ID" value="PSJ98356.1"/>
    <property type="molecule type" value="Genomic_DNA"/>
</dbReference>
<evidence type="ECO:0000313" key="12">
    <source>
        <dbReference type="Proteomes" id="UP000240419"/>
    </source>
</evidence>
<feature type="domain" description="Flagellar hook-associated protein FlgK helical" evidence="10">
    <location>
        <begin position="102"/>
        <end position="319"/>
    </location>
</feature>
<comment type="caution">
    <text evidence="11">The sequence shown here is derived from an EMBL/GenBank/DDBJ whole genome shotgun (WGS) entry which is preliminary data.</text>
</comment>
<evidence type="ECO:0000259" key="8">
    <source>
        <dbReference type="Pfam" id="PF00460"/>
    </source>
</evidence>
<evidence type="ECO:0000256" key="3">
    <source>
        <dbReference type="ARBA" id="ARBA00009677"/>
    </source>
</evidence>
<name>A0A2P7VGJ3_9BACL</name>
<dbReference type="InterPro" id="IPR002371">
    <property type="entry name" value="FlgK"/>
</dbReference>
<gene>
    <name evidence="7" type="primary">flgK</name>
    <name evidence="11" type="ORF">C7R93_06590</name>
</gene>
<reference evidence="11 12" key="1">
    <citation type="submission" date="2018-03" db="EMBL/GenBank/DDBJ databases">
        <title>Brevisbacillus phylogenomics.</title>
        <authorList>
            <person name="Dunlap C."/>
        </authorList>
    </citation>
    <scope>NUCLEOTIDE SEQUENCE [LARGE SCALE GENOMIC DNA]</scope>
    <source>
        <strain evidence="11 12">NRRL NRS-1210</strain>
    </source>
</reference>
<dbReference type="GO" id="GO:0009424">
    <property type="term" value="C:bacterial-type flagellum hook"/>
    <property type="evidence" value="ECO:0007669"/>
    <property type="project" value="UniProtKB-UniRule"/>
</dbReference>
<keyword evidence="11" id="KW-0966">Cell projection</keyword>
<keyword evidence="11" id="KW-0969">Cilium</keyword>
<dbReference type="Pfam" id="PF22638">
    <property type="entry name" value="FlgK_D1"/>
    <property type="match status" value="1"/>
</dbReference>
<proteinExistence type="inferred from homology"/>
<feature type="domain" description="Flagellar basal-body/hook protein C-terminal" evidence="9">
    <location>
        <begin position="449"/>
        <end position="488"/>
    </location>
</feature>
<dbReference type="OrthoDB" id="9802553at2"/>
<evidence type="ECO:0000259" key="10">
    <source>
        <dbReference type="Pfam" id="PF22638"/>
    </source>
</evidence>
<evidence type="ECO:0000256" key="7">
    <source>
        <dbReference type="RuleBase" id="RU362065"/>
    </source>
</evidence>
<evidence type="ECO:0000256" key="1">
    <source>
        <dbReference type="ARBA" id="ARBA00004365"/>
    </source>
</evidence>
<protein>
    <recommendedName>
        <fullName evidence="4 7">Flagellar hook-associated protein 1</fullName>
        <shortName evidence="7">HAP1</shortName>
    </recommendedName>
</protein>
<dbReference type="InterPro" id="IPR010930">
    <property type="entry name" value="Flg_bb/hook_C_dom"/>
</dbReference>
<dbReference type="Proteomes" id="UP000240419">
    <property type="component" value="Unassembled WGS sequence"/>
</dbReference>
<dbReference type="GO" id="GO:0005576">
    <property type="term" value="C:extracellular region"/>
    <property type="evidence" value="ECO:0007669"/>
    <property type="project" value="UniProtKB-SubCell"/>
</dbReference>
<evidence type="ECO:0000256" key="6">
    <source>
        <dbReference type="ARBA" id="ARBA00023143"/>
    </source>
</evidence>
<accession>A0A2P7VGJ3</accession>
<dbReference type="PRINTS" id="PR01005">
    <property type="entry name" value="FLGHOOKAP1"/>
</dbReference>
<dbReference type="SUPFAM" id="SSF64518">
    <property type="entry name" value="Phase 1 flagellin"/>
    <property type="match status" value="1"/>
</dbReference>
<dbReference type="AlphaFoldDB" id="A0A2P7VGJ3"/>
<dbReference type="PANTHER" id="PTHR30033:SF1">
    <property type="entry name" value="FLAGELLAR HOOK-ASSOCIATED PROTEIN 1"/>
    <property type="match status" value="1"/>
</dbReference>
<organism evidence="11 12">
    <name type="scientific">Brevibacillus fortis</name>
    <dbReference type="NCBI Taxonomy" id="2126352"/>
    <lineage>
        <taxon>Bacteria</taxon>
        <taxon>Bacillati</taxon>
        <taxon>Bacillota</taxon>
        <taxon>Bacilli</taxon>
        <taxon>Bacillales</taxon>
        <taxon>Paenibacillaceae</taxon>
        <taxon>Brevibacillus</taxon>
    </lineage>
</organism>
<dbReference type="NCBIfam" id="TIGR02492">
    <property type="entry name" value="flgK_ends"/>
    <property type="match status" value="1"/>
</dbReference>
<dbReference type="Pfam" id="PF06429">
    <property type="entry name" value="Flg_bbr_C"/>
    <property type="match status" value="1"/>
</dbReference>
<evidence type="ECO:0000256" key="5">
    <source>
        <dbReference type="ARBA" id="ARBA00022525"/>
    </source>
</evidence>
<dbReference type="InterPro" id="IPR001444">
    <property type="entry name" value="Flag_bb_rod_N"/>
</dbReference>
<keyword evidence="12" id="KW-1185">Reference proteome</keyword>
<dbReference type="PANTHER" id="PTHR30033">
    <property type="entry name" value="FLAGELLAR HOOK-ASSOCIATED PROTEIN 1"/>
    <property type="match status" value="1"/>
</dbReference>
<dbReference type="GO" id="GO:0005198">
    <property type="term" value="F:structural molecule activity"/>
    <property type="evidence" value="ECO:0007669"/>
    <property type="project" value="UniProtKB-UniRule"/>
</dbReference>
<dbReference type="Pfam" id="PF00460">
    <property type="entry name" value="Flg_bb_rod"/>
    <property type="match status" value="1"/>
</dbReference>
<keyword evidence="11" id="KW-0282">Flagellum</keyword>
<evidence type="ECO:0000259" key="9">
    <source>
        <dbReference type="Pfam" id="PF06429"/>
    </source>
</evidence>
<dbReference type="RefSeq" id="WP_106838059.1">
    <property type="nucleotide sequence ID" value="NZ_JBCNIW010000006.1"/>
</dbReference>
<evidence type="ECO:0000256" key="4">
    <source>
        <dbReference type="ARBA" id="ARBA00016244"/>
    </source>
</evidence>
<evidence type="ECO:0000313" key="11">
    <source>
        <dbReference type="EMBL" id="PSJ98356.1"/>
    </source>
</evidence>
<feature type="domain" description="Flagellar basal body rod protein N-terminal" evidence="8">
    <location>
        <begin position="9"/>
        <end position="37"/>
    </location>
</feature>
<comment type="similarity">
    <text evidence="3 7">Belongs to the flagella basal body rod proteins family.</text>
</comment>